<dbReference type="KEGG" id="ffa:FFWV33_10010"/>
<organism evidence="1 2">
    <name type="scientific">Flavobacterium faecale</name>
    <dbReference type="NCBI Taxonomy" id="1355330"/>
    <lineage>
        <taxon>Bacteria</taxon>
        <taxon>Pseudomonadati</taxon>
        <taxon>Bacteroidota</taxon>
        <taxon>Flavobacteriia</taxon>
        <taxon>Flavobacteriales</taxon>
        <taxon>Flavobacteriaceae</taxon>
        <taxon>Flavobacterium</taxon>
    </lineage>
</organism>
<dbReference type="RefSeq" id="WP_108740780.1">
    <property type="nucleotide sequence ID" value="NZ_CP020918.1"/>
</dbReference>
<protein>
    <recommendedName>
        <fullName evidence="3">DUF2262 domain-containing protein</fullName>
    </recommendedName>
</protein>
<evidence type="ECO:0000313" key="2">
    <source>
        <dbReference type="Proteomes" id="UP000244527"/>
    </source>
</evidence>
<evidence type="ECO:0000313" key="1">
    <source>
        <dbReference type="EMBL" id="AWG21843.1"/>
    </source>
</evidence>
<proteinExistence type="predicted"/>
<dbReference type="EMBL" id="CP020918">
    <property type="protein sequence ID" value="AWG21843.1"/>
    <property type="molecule type" value="Genomic_DNA"/>
</dbReference>
<name>A0A2S1LDL0_9FLAO</name>
<dbReference type="OrthoDB" id="1431262at2"/>
<gene>
    <name evidence="1" type="ORF">FFWV33_10010</name>
</gene>
<accession>A0A2S1LDL0</accession>
<keyword evidence="2" id="KW-1185">Reference proteome</keyword>
<sequence length="149" mass="17249">MGLFDFFKKQPKFQDEVFGLLTYNVFKDNTKNFYSGDILFQGFLIGITIDAKDKGPSQLQKDFFKKLTSDYKNIKDEIILPFLQIELEDTIEESGLANFDTEFELDGISIGYISNQKTEWSVTYDSKPMRHFVTIDFDGMTPKDMMIDG</sequence>
<dbReference type="AlphaFoldDB" id="A0A2S1LDL0"/>
<evidence type="ECO:0008006" key="3">
    <source>
        <dbReference type="Google" id="ProtNLM"/>
    </source>
</evidence>
<reference evidence="1 2" key="1">
    <citation type="submission" date="2017-04" db="EMBL/GenBank/DDBJ databases">
        <title>Compelte genome sequence of WV33.</title>
        <authorList>
            <person name="Lee P.C."/>
        </authorList>
    </citation>
    <scope>NUCLEOTIDE SEQUENCE [LARGE SCALE GENOMIC DNA]</scope>
    <source>
        <strain evidence="1 2">WV33</strain>
    </source>
</reference>
<dbReference type="Proteomes" id="UP000244527">
    <property type="component" value="Chromosome"/>
</dbReference>